<name>A0A379Y378_SALET</name>
<feature type="domain" description="DUF6884" evidence="1">
    <location>
        <begin position="49"/>
        <end position="121"/>
    </location>
</feature>
<gene>
    <name evidence="2" type="ORF">NCTC5798_06281</name>
</gene>
<sequence length="221" mass="24607">MAASRITHLITSCTKGKHFQSGSRAELKIRAEQTPEEAMASWAATVKRSQSSSPAPALSLYAGNHWSTAKEILRTTENMELWVISAGLGFLNSRDLVDAYEATFHDLPFSHRQWWRELTNTFGKKRSVDSIEALMKARPCDDYVIAASPVYIAAVEDDILAGAEYLNNSVAQLTVVTSGAYCGSLKPYLIRSESRMMRELSSNMVCLNIKLAQYIIKSHRV</sequence>
<organism evidence="2 3">
    <name type="scientific">Salmonella enterica I</name>
    <dbReference type="NCBI Taxonomy" id="59201"/>
    <lineage>
        <taxon>Bacteria</taxon>
        <taxon>Pseudomonadati</taxon>
        <taxon>Pseudomonadota</taxon>
        <taxon>Gammaproteobacteria</taxon>
        <taxon>Enterobacterales</taxon>
        <taxon>Enterobacteriaceae</taxon>
        <taxon>Salmonella</taxon>
    </lineage>
</organism>
<accession>A0A379Y378</accession>
<evidence type="ECO:0000313" key="3">
    <source>
        <dbReference type="Proteomes" id="UP000255534"/>
    </source>
</evidence>
<dbReference type="InterPro" id="IPR049251">
    <property type="entry name" value="DUF6884"/>
</dbReference>
<dbReference type="Pfam" id="PF21818">
    <property type="entry name" value="DUF6884"/>
    <property type="match status" value="1"/>
</dbReference>
<evidence type="ECO:0000259" key="1">
    <source>
        <dbReference type="Pfam" id="PF21818"/>
    </source>
</evidence>
<proteinExistence type="predicted"/>
<protein>
    <recommendedName>
        <fullName evidence="1">DUF6884 domain-containing protein</fullName>
    </recommendedName>
</protein>
<dbReference type="EMBL" id="UGXK01000002">
    <property type="protein sequence ID" value="SUI40138.1"/>
    <property type="molecule type" value="Genomic_DNA"/>
</dbReference>
<evidence type="ECO:0000313" key="2">
    <source>
        <dbReference type="EMBL" id="SUI40138.1"/>
    </source>
</evidence>
<dbReference type="AlphaFoldDB" id="A0A379Y378"/>
<reference evidence="2 3" key="1">
    <citation type="submission" date="2018-06" db="EMBL/GenBank/DDBJ databases">
        <authorList>
            <consortium name="Pathogen Informatics"/>
            <person name="Doyle S."/>
        </authorList>
    </citation>
    <scope>NUCLEOTIDE SEQUENCE [LARGE SCALE GENOMIC DNA]</scope>
    <source>
        <strain evidence="2 3">NCTC5798</strain>
    </source>
</reference>
<dbReference type="Proteomes" id="UP000255534">
    <property type="component" value="Unassembled WGS sequence"/>
</dbReference>